<comment type="similarity">
    <text evidence="1">Belongs to the ustYa family.</text>
</comment>
<dbReference type="PANTHER" id="PTHR33365">
    <property type="entry name" value="YALI0B05434P"/>
    <property type="match status" value="1"/>
</dbReference>
<feature type="transmembrane region" description="Helical" evidence="3">
    <location>
        <begin position="49"/>
        <end position="71"/>
    </location>
</feature>
<dbReference type="Proteomes" id="UP000566819">
    <property type="component" value="Unassembled WGS sequence"/>
</dbReference>
<comment type="caution">
    <text evidence="4">The sequence shown here is derived from an EMBL/GenBank/DDBJ whole genome shotgun (WGS) entry which is preliminary data.</text>
</comment>
<dbReference type="GO" id="GO:0043386">
    <property type="term" value="P:mycotoxin biosynthetic process"/>
    <property type="evidence" value="ECO:0007669"/>
    <property type="project" value="InterPro"/>
</dbReference>
<evidence type="ECO:0000313" key="5">
    <source>
        <dbReference type="Proteomes" id="UP000566819"/>
    </source>
</evidence>
<dbReference type="AlphaFoldDB" id="A0A8H4S027"/>
<reference evidence="4 5" key="1">
    <citation type="submission" date="2020-03" db="EMBL/GenBank/DDBJ databases">
        <title>Draft Genome Sequence of Cudoniella acicularis.</title>
        <authorList>
            <person name="Buettner E."/>
            <person name="Kellner H."/>
        </authorList>
    </citation>
    <scope>NUCLEOTIDE SEQUENCE [LARGE SCALE GENOMIC DNA]</scope>
    <source>
        <strain evidence="4 5">DSM 108380</strain>
    </source>
</reference>
<dbReference type="PANTHER" id="PTHR33365:SF6">
    <property type="entry name" value="OXIDASE USTYA"/>
    <property type="match status" value="1"/>
</dbReference>
<feature type="compositionally biased region" description="Basic and acidic residues" evidence="2">
    <location>
        <begin position="7"/>
        <end position="17"/>
    </location>
</feature>
<dbReference type="InterPro" id="IPR021765">
    <property type="entry name" value="UstYa-like"/>
</dbReference>
<dbReference type="Pfam" id="PF11807">
    <property type="entry name" value="UstYa"/>
    <property type="match status" value="1"/>
</dbReference>
<organism evidence="4 5">
    <name type="scientific">Cudoniella acicularis</name>
    <dbReference type="NCBI Taxonomy" id="354080"/>
    <lineage>
        <taxon>Eukaryota</taxon>
        <taxon>Fungi</taxon>
        <taxon>Dikarya</taxon>
        <taxon>Ascomycota</taxon>
        <taxon>Pezizomycotina</taxon>
        <taxon>Leotiomycetes</taxon>
        <taxon>Helotiales</taxon>
        <taxon>Tricladiaceae</taxon>
        <taxon>Cudoniella</taxon>
    </lineage>
</organism>
<keyword evidence="3" id="KW-0472">Membrane</keyword>
<proteinExistence type="inferred from homology"/>
<accession>A0A8H4S027</accession>
<evidence type="ECO:0000256" key="3">
    <source>
        <dbReference type="SAM" id="Phobius"/>
    </source>
</evidence>
<gene>
    <name evidence="4" type="ORF">G7Y89_g335</name>
</gene>
<name>A0A8H4S027_9HELO</name>
<keyword evidence="3" id="KW-1133">Transmembrane helix</keyword>
<evidence type="ECO:0000256" key="2">
    <source>
        <dbReference type="SAM" id="MobiDB-lite"/>
    </source>
</evidence>
<keyword evidence="3" id="KW-0812">Transmembrane</keyword>
<feature type="region of interest" description="Disordered" evidence="2">
    <location>
        <begin position="1"/>
        <end position="38"/>
    </location>
</feature>
<dbReference type="OrthoDB" id="3687641at2759"/>
<evidence type="ECO:0000256" key="1">
    <source>
        <dbReference type="ARBA" id="ARBA00035112"/>
    </source>
</evidence>
<dbReference type="EMBL" id="JAAMPI010000012">
    <property type="protein sequence ID" value="KAF4637732.1"/>
    <property type="molecule type" value="Genomic_DNA"/>
</dbReference>
<protein>
    <submittedName>
        <fullName evidence="4">Uncharacterized protein</fullName>
    </submittedName>
</protein>
<evidence type="ECO:0000313" key="4">
    <source>
        <dbReference type="EMBL" id="KAF4637732.1"/>
    </source>
</evidence>
<sequence>MEDDDPLPDRYSTDSKPTDSLLESNFPPPEFEELPRSSKNSLSNATRCLWMFISILLLTVLFEGLYITYLLRQIKHLKSHLISSKHTAERTVHSPSIYTSLNETESNQAWDAILPGLGVVAVEEEYATAHNLPDTVEMPGGDGKLLYVIEAYHAIHCVKILRSHYLALRADTPWEWSHGHDMHCFDTLRQYIMCNPDDTLLYTTGHRDAGHGQKKICRDWDALRDWAESHNSGYFDTEPGSGVNNWGIYHKGDGLPMGSLLGWIVVT</sequence>
<keyword evidence="5" id="KW-1185">Reference proteome</keyword>